<evidence type="ECO:0000313" key="2">
    <source>
        <dbReference type="Proteomes" id="UP000325081"/>
    </source>
</evidence>
<evidence type="ECO:0000313" key="1">
    <source>
        <dbReference type="EMBL" id="GER54820.1"/>
    </source>
</evidence>
<organism evidence="1 2">
    <name type="scientific">Striga asiatica</name>
    <name type="common">Asiatic witchweed</name>
    <name type="synonym">Buchnera asiatica</name>
    <dbReference type="NCBI Taxonomy" id="4170"/>
    <lineage>
        <taxon>Eukaryota</taxon>
        <taxon>Viridiplantae</taxon>
        <taxon>Streptophyta</taxon>
        <taxon>Embryophyta</taxon>
        <taxon>Tracheophyta</taxon>
        <taxon>Spermatophyta</taxon>
        <taxon>Magnoliopsida</taxon>
        <taxon>eudicotyledons</taxon>
        <taxon>Gunneridae</taxon>
        <taxon>Pentapetalae</taxon>
        <taxon>asterids</taxon>
        <taxon>lamiids</taxon>
        <taxon>Lamiales</taxon>
        <taxon>Orobanchaceae</taxon>
        <taxon>Buchnereae</taxon>
        <taxon>Striga</taxon>
    </lineage>
</organism>
<sequence>MVLCIMTSRTVMFDTQAFVSSFPSPPMLMPCPGPQLMLCMYTFELRMSTSLEFCKCIPSVFGLLPGDETVKLYTDTPMQLSNFRWHCALFWIVMPVTVTLKLPGSSSKGELSHQTAPFPSIKPLPLIVSPTSLENSSHWRRPEPQGPELLGAIIYGPENEMGPTRNTYSAGTFITEASTLQAAAHAAWNAYDQLPVAAMVAVELPEEGFSQLQLAAMTAVELPEEGFLQLQLAAMEAGFCRLSPMSSNSSCITSLHLRTLLITIHANANNLVWCIAFCRISWNNPVLVNV</sequence>
<reference evidence="2" key="1">
    <citation type="journal article" date="2019" name="Curr. Biol.">
        <title>Genome Sequence of Striga asiatica Provides Insight into the Evolution of Plant Parasitism.</title>
        <authorList>
            <person name="Yoshida S."/>
            <person name="Kim S."/>
            <person name="Wafula E.K."/>
            <person name="Tanskanen J."/>
            <person name="Kim Y.M."/>
            <person name="Honaas L."/>
            <person name="Yang Z."/>
            <person name="Spallek T."/>
            <person name="Conn C.E."/>
            <person name="Ichihashi Y."/>
            <person name="Cheong K."/>
            <person name="Cui S."/>
            <person name="Der J.P."/>
            <person name="Gundlach H."/>
            <person name="Jiao Y."/>
            <person name="Hori C."/>
            <person name="Ishida J.K."/>
            <person name="Kasahara H."/>
            <person name="Kiba T."/>
            <person name="Kim M.S."/>
            <person name="Koo N."/>
            <person name="Laohavisit A."/>
            <person name="Lee Y.H."/>
            <person name="Lumba S."/>
            <person name="McCourt P."/>
            <person name="Mortimer J.C."/>
            <person name="Mutuku J.M."/>
            <person name="Nomura T."/>
            <person name="Sasaki-Sekimoto Y."/>
            <person name="Seto Y."/>
            <person name="Wang Y."/>
            <person name="Wakatake T."/>
            <person name="Sakakibara H."/>
            <person name="Demura T."/>
            <person name="Yamaguchi S."/>
            <person name="Yoneyama K."/>
            <person name="Manabe R.I."/>
            <person name="Nelson D.C."/>
            <person name="Schulman A.H."/>
            <person name="Timko M.P."/>
            <person name="dePamphilis C.W."/>
            <person name="Choi D."/>
            <person name="Shirasu K."/>
        </authorList>
    </citation>
    <scope>NUCLEOTIDE SEQUENCE [LARGE SCALE GENOMIC DNA]</scope>
    <source>
        <strain evidence="2">cv. UVA1</strain>
    </source>
</reference>
<protein>
    <submittedName>
        <fullName evidence="1">Breast cancer associated RING 1</fullName>
    </submittedName>
</protein>
<accession>A0A5A7RBY3</accession>
<gene>
    <name evidence="1" type="ORF">STAS_32455</name>
</gene>
<dbReference type="EMBL" id="BKCP01011625">
    <property type="protein sequence ID" value="GER54820.1"/>
    <property type="molecule type" value="Genomic_DNA"/>
</dbReference>
<proteinExistence type="predicted"/>
<keyword evidence="2" id="KW-1185">Reference proteome</keyword>
<dbReference type="Proteomes" id="UP000325081">
    <property type="component" value="Unassembled WGS sequence"/>
</dbReference>
<name>A0A5A7RBY3_STRAF</name>
<dbReference type="AlphaFoldDB" id="A0A5A7RBY3"/>
<comment type="caution">
    <text evidence="1">The sequence shown here is derived from an EMBL/GenBank/DDBJ whole genome shotgun (WGS) entry which is preliminary data.</text>
</comment>